<dbReference type="EMBL" id="DROK01000194">
    <property type="protein sequence ID" value="HHI97538.1"/>
    <property type="molecule type" value="Genomic_DNA"/>
</dbReference>
<dbReference type="SUPFAM" id="SSF48179">
    <property type="entry name" value="6-phosphogluconate dehydrogenase C-terminal domain-like"/>
    <property type="match status" value="1"/>
</dbReference>
<dbReference type="Pfam" id="PF20463">
    <property type="entry name" value="PDH_C"/>
    <property type="match status" value="1"/>
</dbReference>
<dbReference type="AlphaFoldDB" id="A0A7V5P0Q9"/>
<organism evidence="3">
    <name type="scientific">Thermodesulfatator atlanticus</name>
    <dbReference type="NCBI Taxonomy" id="501497"/>
    <lineage>
        <taxon>Bacteria</taxon>
        <taxon>Pseudomonadati</taxon>
        <taxon>Thermodesulfobacteriota</taxon>
        <taxon>Thermodesulfobacteria</taxon>
        <taxon>Thermodesulfobacteriales</taxon>
        <taxon>Thermodesulfatatoraceae</taxon>
        <taxon>Thermodesulfatator</taxon>
    </lineage>
</organism>
<gene>
    <name evidence="3" type="ORF">ENJ96_06770</name>
</gene>
<dbReference type="InterPro" id="IPR003099">
    <property type="entry name" value="Prephen_DH"/>
</dbReference>
<evidence type="ECO:0000259" key="2">
    <source>
        <dbReference type="PROSITE" id="PS51176"/>
    </source>
</evidence>
<name>A0A7V5P0Q9_9BACT</name>
<sequence>MSPVSNPLLGIIGGAGRMGRWFKRAFEAEGYEVLIADRNTPLSGPDLARRCDVIFLSVPMSVFEEVVKEVGPLLSASQGLIDFCSLKKTQNELMLSHTRAEVVAAHPLFGPGEAGLSGQKVALWPSRGQRWFQWFKDFLIAQGAQVIEVSPVEHDRIMAVVQVINHLMLLALGKLMADSDFDVEKIKSLATPSFVRQLDIVSRFADQDPFLYALIQFDNPEGEKIRKAYLEKLEELVAIASRRDLDSFVKIFRQVQKLGQKIKEGD</sequence>
<dbReference type="PANTHER" id="PTHR21363:SF0">
    <property type="entry name" value="PREPHENATE DEHYDROGENASE [NADP(+)]"/>
    <property type="match status" value="1"/>
</dbReference>
<dbReference type="PANTHER" id="PTHR21363">
    <property type="entry name" value="PREPHENATE DEHYDROGENASE"/>
    <property type="match status" value="1"/>
</dbReference>
<dbReference type="GO" id="GO:0070403">
    <property type="term" value="F:NAD+ binding"/>
    <property type="evidence" value="ECO:0007669"/>
    <property type="project" value="InterPro"/>
</dbReference>
<dbReference type="InterPro" id="IPR036291">
    <property type="entry name" value="NAD(P)-bd_dom_sf"/>
</dbReference>
<dbReference type="GO" id="GO:0006571">
    <property type="term" value="P:tyrosine biosynthetic process"/>
    <property type="evidence" value="ECO:0007669"/>
    <property type="project" value="InterPro"/>
</dbReference>
<keyword evidence="1" id="KW-0560">Oxidoreductase</keyword>
<protein>
    <submittedName>
        <fullName evidence="3">Prephenate dehydrogenase/arogenate dehydrogenase family protein</fullName>
    </submittedName>
</protein>
<dbReference type="SUPFAM" id="SSF51735">
    <property type="entry name" value="NAD(P)-binding Rossmann-fold domains"/>
    <property type="match status" value="1"/>
</dbReference>
<dbReference type="InterPro" id="IPR050812">
    <property type="entry name" value="Preph/Arog_dehydrog"/>
</dbReference>
<dbReference type="GO" id="GO:0004665">
    <property type="term" value="F:prephenate dehydrogenase (NADP+) activity"/>
    <property type="evidence" value="ECO:0007669"/>
    <property type="project" value="InterPro"/>
</dbReference>
<dbReference type="GO" id="GO:0008977">
    <property type="term" value="F:prephenate dehydrogenase (NAD+) activity"/>
    <property type="evidence" value="ECO:0007669"/>
    <property type="project" value="InterPro"/>
</dbReference>
<evidence type="ECO:0000313" key="3">
    <source>
        <dbReference type="EMBL" id="HHI97538.1"/>
    </source>
</evidence>
<reference evidence="3" key="1">
    <citation type="journal article" date="2020" name="mSystems">
        <title>Genome- and Community-Level Interaction Insights into Carbon Utilization and Element Cycling Functions of Hydrothermarchaeota in Hydrothermal Sediment.</title>
        <authorList>
            <person name="Zhou Z."/>
            <person name="Liu Y."/>
            <person name="Xu W."/>
            <person name="Pan J."/>
            <person name="Luo Z.H."/>
            <person name="Li M."/>
        </authorList>
    </citation>
    <scope>NUCLEOTIDE SEQUENCE [LARGE SCALE GENOMIC DNA]</scope>
    <source>
        <strain evidence="3">HyVt-533</strain>
    </source>
</reference>
<dbReference type="Gene3D" id="3.40.50.720">
    <property type="entry name" value="NAD(P)-binding Rossmann-like Domain"/>
    <property type="match status" value="1"/>
</dbReference>
<dbReference type="InterPro" id="IPR008927">
    <property type="entry name" value="6-PGluconate_DH-like_C_sf"/>
</dbReference>
<dbReference type="Gene3D" id="1.10.3660.10">
    <property type="entry name" value="6-phosphogluconate dehydrogenase C-terminal like domain"/>
    <property type="match status" value="1"/>
</dbReference>
<dbReference type="InterPro" id="IPR046825">
    <property type="entry name" value="PDH_C"/>
</dbReference>
<proteinExistence type="predicted"/>
<accession>A0A7V5P0Q9</accession>
<feature type="domain" description="Prephenate/arogenate dehydrogenase" evidence="2">
    <location>
        <begin position="7"/>
        <end position="266"/>
    </location>
</feature>
<dbReference type="Pfam" id="PF02153">
    <property type="entry name" value="PDH_N"/>
    <property type="match status" value="1"/>
</dbReference>
<evidence type="ECO:0000256" key="1">
    <source>
        <dbReference type="ARBA" id="ARBA00023002"/>
    </source>
</evidence>
<comment type="caution">
    <text evidence="3">The sequence shown here is derived from an EMBL/GenBank/DDBJ whole genome shotgun (WGS) entry which is preliminary data.</text>
</comment>
<dbReference type="Proteomes" id="UP000886101">
    <property type="component" value="Unassembled WGS sequence"/>
</dbReference>
<dbReference type="PROSITE" id="PS51176">
    <property type="entry name" value="PDH_ADH"/>
    <property type="match status" value="1"/>
</dbReference>
<dbReference type="InterPro" id="IPR046826">
    <property type="entry name" value="PDH_N"/>
</dbReference>